<dbReference type="AlphaFoldDB" id="A0A7W8DGG0"/>
<dbReference type="RefSeq" id="WP_183729452.1">
    <property type="nucleotide sequence ID" value="NZ_JACHID010000002.1"/>
</dbReference>
<dbReference type="PANTHER" id="PTHR34584">
    <property type="entry name" value="NA(+)/H(+) ANTIPORTER SUBUNIT E1"/>
    <property type="match status" value="1"/>
</dbReference>
<name>A0A7W8DGG0_9BACT</name>
<keyword evidence="4 7" id="KW-0812">Transmembrane</keyword>
<sequence>MLQGNRWLPHPLMTLTLIVLWLLLMNTISFGHIFLGAMLGIAIPWFTNKFWPERPCISKPMLMARFFLGTFLYDVVVANVNVVRLILQPDIGKLRPDFFEVPLDAQDELVISILASVISLTPGTVSSEISADRSTLIVHGLDVPDKEEAVRNIKTRYEAPLKEMFSC</sequence>
<comment type="subcellular location">
    <subcellularLocation>
        <location evidence="1">Cell membrane</location>
        <topology evidence="1">Multi-pass membrane protein</topology>
    </subcellularLocation>
</comment>
<comment type="similarity">
    <text evidence="2">Belongs to the CPA3 antiporters (TC 2.A.63) subunit E family.</text>
</comment>
<comment type="caution">
    <text evidence="8">The sequence shown here is derived from an EMBL/GenBank/DDBJ whole genome shotgun (WGS) entry which is preliminary data.</text>
</comment>
<evidence type="ECO:0000256" key="3">
    <source>
        <dbReference type="ARBA" id="ARBA00022475"/>
    </source>
</evidence>
<evidence type="ECO:0000256" key="1">
    <source>
        <dbReference type="ARBA" id="ARBA00004651"/>
    </source>
</evidence>
<dbReference type="NCBIfam" id="NF006518">
    <property type="entry name" value="PRK08965.1-2"/>
    <property type="match status" value="1"/>
</dbReference>
<evidence type="ECO:0000313" key="8">
    <source>
        <dbReference type="EMBL" id="MBB5021198.1"/>
    </source>
</evidence>
<dbReference type="InterPro" id="IPR002758">
    <property type="entry name" value="Cation_antiport_E"/>
</dbReference>
<proteinExistence type="inferred from homology"/>
<dbReference type="GO" id="GO:0008324">
    <property type="term" value="F:monoatomic cation transmembrane transporter activity"/>
    <property type="evidence" value="ECO:0007669"/>
    <property type="project" value="InterPro"/>
</dbReference>
<keyword evidence="6 7" id="KW-0472">Membrane</keyword>
<accession>A0A7W8DGG0</accession>
<feature type="transmembrane region" description="Helical" evidence="7">
    <location>
        <begin position="63"/>
        <end position="87"/>
    </location>
</feature>
<evidence type="ECO:0000313" key="9">
    <source>
        <dbReference type="Proteomes" id="UP000528322"/>
    </source>
</evidence>
<evidence type="ECO:0000256" key="4">
    <source>
        <dbReference type="ARBA" id="ARBA00022692"/>
    </source>
</evidence>
<evidence type="ECO:0000256" key="5">
    <source>
        <dbReference type="ARBA" id="ARBA00022989"/>
    </source>
</evidence>
<dbReference type="Proteomes" id="UP000528322">
    <property type="component" value="Unassembled WGS sequence"/>
</dbReference>
<evidence type="ECO:0000256" key="2">
    <source>
        <dbReference type="ARBA" id="ARBA00006228"/>
    </source>
</evidence>
<protein>
    <submittedName>
        <fullName evidence="8">Multicomponent K+:H+ antiporter subunit E</fullName>
    </submittedName>
</protein>
<dbReference type="Pfam" id="PF01899">
    <property type="entry name" value="MNHE"/>
    <property type="match status" value="1"/>
</dbReference>
<evidence type="ECO:0000256" key="6">
    <source>
        <dbReference type="ARBA" id="ARBA00023136"/>
    </source>
</evidence>
<keyword evidence="9" id="KW-1185">Reference proteome</keyword>
<feature type="transmembrane region" description="Helical" evidence="7">
    <location>
        <begin position="12"/>
        <end position="43"/>
    </location>
</feature>
<dbReference type="GO" id="GO:0005886">
    <property type="term" value="C:plasma membrane"/>
    <property type="evidence" value="ECO:0007669"/>
    <property type="project" value="UniProtKB-SubCell"/>
</dbReference>
<keyword evidence="3" id="KW-1003">Cell membrane</keyword>
<dbReference type="PIRSF" id="PIRSF019239">
    <property type="entry name" value="MrpE"/>
    <property type="match status" value="1"/>
</dbReference>
<dbReference type="PANTHER" id="PTHR34584:SF1">
    <property type="entry name" value="NA(+)_H(+) ANTIPORTER SUBUNIT E1"/>
    <property type="match status" value="1"/>
</dbReference>
<reference evidence="8 9" key="1">
    <citation type="submission" date="2020-08" db="EMBL/GenBank/DDBJ databases">
        <title>Genomic Encyclopedia of Type Strains, Phase IV (KMG-IV): sequencing the most valuable type-strain genomes for metagenomic binning, comparative biology and taxonomic classification.</title>
        <authorList>
            <person name="Goeker M."/>
        </authorList>
    </citation>
    <scope>NUCLEOTIDE SEQUENCE [LARGE SCALE GENOMIC DNA]</scope>
    <source>
        <strain evidence="8 9">DSM 22071</strain>
    </source>
</reference>
<gene>
    <name evidence="8" type="ORF">HNR37_000504</name>
</gene>
<evidence type="ECO:0000256" key="7">
    <source>
        <dbReference type="SAM" id="Phobius"/>
    </source>
</evidence>
<dbReference type="EMBL" id="JACHID010000002">
    <property type="protein sequence ID" value="MBB5021198.1"/>
    <property type="molecule type" value="Genomic_DNA"/>
</dbReference>
<keyword evidence="5 7" id="KW-1133">Transmembrane helix</keyword>
<organism evidence="8 9">
    <name type="scientific">Desulfurispira natronophila</name>
    <dbReference type="NCBI Taxonomy" id="682562"/>
    <lineage>
        <taxon>Bacteria</taxon>
        <taxon>Pseudomonadati</taxon>
        <taxon>Chrysiogenota</taxon>
        <taxon>Chrysiogenia</taxon>
        <taxon>Chrysiogenales</taxon>
        <taxon>Chrysiogenaceae</taxon>
        <taxon>Desulfurispira</taxon>
    </lineage>
</organism>